<dbReference type="InterPro" id="IPR019775">
    <property type="entry name" value="WD40_repeat_CS"/>
</dbReference>
<organism evidence="10 11">
    <name type="scientific">Tropilaelaps mercedesae</name>
    <dbReference type="NCBI Taxonomy" id="418985"/>
    <lineage>
        <taxon>Eukaryota</taxon>
        <taxon>Metazoa</taxon>
        <taxon>Ecdysozoa</taxon>
        <taxon>Arthropoda</taxon>
        <taxon>Chelicerata</taxon>
        <taxon>Arachnida</taxon>
        <taxon>Acari</taxon>
        <taxon>Parasitiformes</taxon>
        <taxon>Mesostigmata</taxon>
        <taxon>Gamasina</taxon>
        <taxon>Dermanyssoidea</taxon>
        <taxon>Laelapidae</taxon>
        <taxon>Tropilaelaps</taxon>
    </lineage>
</organism>
<accession>A0A1V9WZL2</accession>
<dbReference type="SUPFAM" id="SSF50978">
    <property type="entry name" value="WD40 repeat-like"/>
    <property type="match status" value="1"/>
</dbReference>
<dbReference type="PANTHER" id="PTHR10856:SF0">
    <property type="entry name" value="CORONIN"/>
    <property type="match status" value="1"/>
</dbReference>
<keyword evidence="3 7" id="KW-0677">Repeat</keyword>
<dbReference type="InterPro" id="IPR001680">
    <property type="entry name" value="WD40_rpt"/>
</dbReference>
<dbReference type="PANTHER" id="PTHR10856">
    <property type="entry name" value="CORONIN"/>
    <property type="match status" value="1"/>
</dbReference>
<dbReference type="InParanoid" id="A0A1V9WZL2"/>
<keyword evidence="4" id="KW-0175">Coiled coil</keyword>
<dbReference type="SMART" id="SM00320">
    <property type="entry name" value="WD40"/>
    <property type="match status" value="3"/>
</dbReference>
<feature type="region of interest" description="Disordered" evidence="8">
    <location>
        <begin position="774"/>
        <end position="818"/>
    </location>
</feature>
<dbReference type="Proteomes" id="UP000192247">
    <property type="component" value="Unassembled WGS sequence"/>
</dbReference>
<feature type="repeat" description="WD" evidence="6">
    <location>
        <begin position="465"/>
        <end position="506"/>
    </location>
</feature>
<evidence type="ECO:0000256" key="3">
    <source>
        <dbReference type="ARBA" id="ARBA00022737"/>
    </source>
</evidence>
<evidence type="ECO:0000256" key="4">
    <source>
        <dbReference type="ARBA" id="ARBA00023054"/>
    </source>
</evidence>
<dbReference type="PROSITE" id="PS50082">
    <property type="entry name" value="WD_REPEATS_2"/>
    <property type="match status" value="3"/>
</dbReference>
<feature type="compositionally biased region" description="Polar residues" evidence="8">
    <location>
        <begin position="714"/>
        <end position="731"/>
    </location>
</feature>
<dbReference type="Pfam" id="PF16300">
    <property type="entry name" value="WD40_4"/>
    <property type="match status" value="1"/>
</dbReference>
<dbReference type="Pfam" id="PF08953">
    <property type="entry name" value="DUF1899"/>
    <property type="match status" value="1"/>
</dbReference>
<evidence type="ECO:0000256" key="1">
    <source>
        <dbReference type="ARBA" id="ARBA00009482"/>
    </source>
</evidence>
<dbReference type="STRING" id="418985.A0A1V9WZL2"/>
<comment type="similarity">
    <text evidence="1 7">Belongs to the WD repeat coronin family.</text>
</comment>
<name>A0A1V9WZL2_9ACAR</name>
<keyword evidence="5" id="KW-0009">Actin-binding</keyword>
<feature type="compositionally biased region" description="Acidic residues" evidence="8">
    <location>
        <begin position="806"/>
        <end position="818"/>
    </location>
</feature>
<comment type="caution">
    <text evidence="10">The sequence shown here is derived from an EMBL/GenBank/DDBJ whole genome shotgun (WGS) entry which is preliminary data.</text>
</comment>
<feature type="region of interest" description="Disordered" evidence="8">
    <location>
        <begin position="70"/>
        <end position="98"/>
    </location>
</feature>
<feature type="domain" description="DUF1899" evidence="9">
    <location>
        <begin position="300"/>
        <end position="364"/>
    </location>
</feature>
<dbReference type="PROSITE" id="PS50294">
    <property type="entry name" value="WD_REPEATS_REGION"/>
    <property type="match status" value="2"/>
</dbReference>
<dbReference type="PROSITE" id="PS00678">
    <property type="entry name" value="WD_REPEATS_1"/>
    <property type="match status" value="1"/>
</dbReference>
<evidence type="ECO:0000313" key="10">
    <source>
        <dbReference type="EMBL" id="OQR66566.1"/>
    </source>
</evidence>
<evidence type="ECO:0000256" key="2">
    <source>
        <dbReference type="ARBA" id="ARBA00022574"/>
    </source>
</evidence>
<reference evidence="10 11" key="1">
    <citation type="journal article" date="2017" name="Gigascience">
        <title>Draft genome of the honey bee ectoparasitic mite, Tropilaelaps mercedesae, is shaped by the parasitic life history.</title>
        <authorList>
            <person name="Dong X."/>
            <person name="Armstrong S.D."/>
            <person name="Xia D."/>
            <person name="Makepeace B.L."/>
            <person name="Darby A.C."/>
            <person name="Kadowaki T."/>
        </authorList>
    </citation>
    <scope>NUCLEOTIDE SEQUENCE [LARGE SCALE GENOMIC DNA]</scope>
    <source>
        <strain evidence="10">Wuxi-XJTLU</strain>
    </source>
</reference>
<feature type="repeat" description="WD" evidence="6">
    <location>
        <begin position="423"/>
        <end position="465"/>
    </location>
</feature>
<dbReference type="SMART" id="SM01167">
    <property type="entry name" value="DUF1900"/>
    <property type="match status" value="1"/>
</dbReference>
<dbReference type="Pfam" id="PF00400">
    <property type="entry name" value="WD40"/>
    <property type="match status" value="3"/>
</dbReference>
<dbReference type="GO" id="GO:0051015">
    <property type="term" value="F:actin filament binding"/>
    <property type="evidence" value="ECO:0007669"/>
    <property type="project" value="TreeGrafter"/>
</dbReference>
<dbReference type="InterPro" id="IPR015048">
    <property type="entry name" value="DUF1899"/>
</dbReference>
<dbReference type="SMART" id="SM01166">
    <property type="entry name" value="DUF1899"/>
    <property type="match status" value="1"/>
</dbReference>
<dbReference type="FunCoup" id="A0A1V9WZL2">
    <property type="interactions" value="674"/>
</dbReference>
<dbReference type="Gene3D" id="2.130.10.10">
    <property type="entry name" value="YVTN repeat-like/Quinoprotein amine dehydrogenase"/>
    <property type="match status" value="1"/>
</dbReference>
<keyword evidence="2 6" id="KW-0853">WD repeat</keyword>
<evidence type="ECO:0000256" key="8">
    <source>
        <dbReference type="SAM" id="MobiDB-lite"/>
    </source>
</evidence>
<keyword evidence="11" id="KW-1185">Reference proteome</keyword>
<feature type="region of interest" description="Disordered" evidence="8">
    <location>
        <begin position="698"/>
        <end position="732"/>
    </location>
</feature>
<dbReference type="AlphaFoldDB" id="A0A1V9WZL2"/>
<dbReference type="OrthoDB" id="1850764at2759"/>
<evidence type="ECO:0000256" key="6">
    <source>
        <dbReference type="PROSITE-ProRule" id="PRU00221"/>
    </source>
</evidence>
<evidence type="ECO:0000259" key="9">
    <source>
        <dbReference type="SMART" id="SM01166"/>
    </source>
</evidence>
<feature type="repeat" description="WD" evidence="6">
    <location>
        <begin position="373"/>
        <end position="415"/>
    </location>
</feature>
<dbReference type="InterPro" id="IPR015505">
    <property type="entry name" value="Coronin"/>
</dbReference>
<feature type="non-terminal residue" evidence="10">
    <location>
        <position position="1"/>
    </location>
</feature>
<protein>
    <recommendedName>
        <fullName evidence="7">Coronin</fullName>
    </recommendedName>
</protein>
<sequence length="818" mass="91855">GSSLDDSLCAFRFIGPLIIASCGAPAIEKTTAESTEPANGALQGNYRAQDNRRHTAENLLAANSITAVNNKRNDNLKGRRGPSTTVDSGRTPSHVSPTGKPCLNCRRICRDWPVTTATANSSRWRTRRVGTRAGPIIDDYGHERRLRLCERRMVEAALDWNVNVVVSEGAHGTTVFPTNGDTYQVKHAWALGRGLCVGGRLMLYPCQAWEIFVYLLFEHSTKCNEAPLSACVCLCVIIQTVCDLAFATDDTFSLPRCVRHELVHFSTSCKSRSVLLRRKVFEAISFKEHFARVSRMSHRSIVRSSKFRHIFGQALKKENCYDNVRITKSSWDSNFCCANPKFIAIITEQAGGGAFLVLPIKQVGRVDPNAPLVAGHKGPVLDIAWSPFNDNVIASACDDTLVRVWQIPNLGLVRTMTDPVVELHGHQRKVQNIHWHPSANNVLLSVGADCKLIIWNVGTSEILSVIDHPDVVFNASWNWDGSRIVTTCKDRKIRVYNPRSGEIECEGLGHEGAKPQKAIYLRDGLIFTTGFSRMSERQYALRVESALQEPVVLVELDTSNGVLVPYYDPDVNLLFLCAKGDSNIRYFEITEEAPFVHYINTYQSSEPQRGMCGMVKRGVDVTQCEIARFFKLHTKGLCEVISFTVPRKSDLFQDDLYPLTPGDVPALSADEWIAGEDKEPLLINLKNGYQAKQKDFQVSTKPRPKSNILDRMPGQTQPEQRPTSHIETFSDFTDRSPDIVASSISEERYLELVEEMKLLKAVILRHEKRIRELEEFSGLNRKKEQEKAALEKQRSDEIQQPLQPTEESDEPNNNDEDQ</sequence>
<feature type="compositionally biased region" description="Basic and acidic residues" evidence="8">
    <location>
        <begin position="781"/>
        <end position="797"/>
    </location>
</feature>
<feature type="compositionally biased region" description="Polar residues" evidence="8">
    <location>
        <begin position="82"/>
        <end position="96"/>
    </location>
</feature>
<dbReference type="InterPro" id="IPR015943">
    <property type="entry name" value="WD40/YVTN_repeat-like_dom_sf"/>
</dbReference>
<evidence type="ECO:0000256" key="7">
    <source>
        <dbReference type="RuleBase" id="RU280818"/>
    </source>
</evidence>
<evidence type="ECO:0000313" key="11">
    <source>
        <dbReference type="Proteomes" id="UP000192247"/>
    </source>
</evidence>
<proteinExistence type="inferred from homology"/>
<evidence type="ECO:0000256" key="5">
    <source>
        <dbReference type="ARBA" id="ARBA00023203"/>
    </source>
</evidence>
<dbReference type="GO" id="GO:0007015">
    <property type="term" value="P:actin filament organization"/>
    <property type="evidence" value="ECO:0007669"/>
    <property type="project" value="TreeGrafter"/>
</dbReference>
<dbReference type="EMBL" id="MNPL01031922">
    <property type="protein sequence ID" value="OQR66566.1"/>
    <property type="molecule type" value="Genomic_DNA"/>
</dbReference>
<dbReference type="FunFam" id="2.130.10.10:FF:000502">
    <property type="entry name" value="Coronin"/>
    <property type="match status" value="1"/>
</dbReference>
<gene>
    <name evidence="10" type="ORF">BIW11_14064</name>
</gene>
<dbReference type="InterPro" id="IPR036322">
    <property type="entry name" value="WD40_repeat_dom_sf"/>
</dbReference>